<proteinExistence type="predicted"/>
<dbReference type="Proteomes" id="UP001629113">
    <property type="component" value="Unassembled WGS sequence"/>
</dbReference>
<dbReference type="Pfam" id="PF01753">
    <property type="entry name" value="zf-MYND"/>
    <property type="match status" value="1"/>
</dbReference>
<keyword evidence="1" id="KW-0479">Metal-binding</keyword>
<evidence type="ECO:0000256" key="2">
    <source>
        <dbReference type="ARBA" id="ARBA00022771"/>
    </source>
</evidence>
<evidence type="ECO:0000256" key="4">
    <source>
        <dbReference type="PROSITE-ProRule" id="PRU00134"/>
    </source>
</evidence>
<dbReference type="SUPFAM" id="SSF144232">
    <property type="entry name" value="HIT/MYND zinc finger-like"/>
    <property type="match status" value="1"/>
</dbReference>
<evidence type="ECO:0000256" key="3">
    <source>
        <dbReference type="ARBA" id="ARBA00022833"/>
    </source>
</evidence>
<sequence length="341" mass="37825">MTTLPITMAALDLHDLALLLNYERASTEPRFRNAKLTDIAADDCLSDAPFATFPDFKALGWGSLKQAKTALLFTREGDSTKHPQDAPDLPSNLLGENITPPLAQLSEYDLETLYWQARGHDGCYKSIAMLQFFFDKYPRTQPLRIRTTTGHEFVTSINKGVIMEWELLDPKQITIAAVRVGTSSDTMSYVTGLSNPMLHAGFGFATQDGENVSAVLDLASMQYGEPGRARKSQGTFALESLDHFYDRLETLATDIDASKTKTSLRIGTSADDEWLAAVADRVKTRWEARDTEHWCGHCGAPSLQGIKLKKCGKCPVYYCNAAHQKSAWPFHKNFCAGKTTK</sequence>
<dbReference type="InterPro" id="IPR002893">
    <property type="entry name" value="Znf_MYND"/>
</dbReference>
<dbReference type="Gene3D" id="6.10.140.2220">
    <property type="match status" value="1"/>
</dbReference>
<accession>A0ABR4P8A9</accession>
<dbReference type="PROSITE" id="PS50865">
    <property type="entry name" value="ZF_MYND_2"/>
    <property type="match status" value="1"/>
</dbReference>
<keyword evidence="2 4" id="KW-0863">Zinc-finger</keyword>
<keyword evidence="3" id="KW-0862">Zinc</keyword>
<evidence type="ECO:0000313" key="7">
    <source>
        <dbReference type="Proteomes" id="UP001629113"/>
    </source>
</evidence>
<evidence type="ECO:0000259" key="5">
    <source>
        <dbReference type="PROSITE" id="PS50865"/>
    </source>
</evidence>
<protein>
    <recommendedName>
        <fullName evidence="5">MYND-type domain-containing protein</fullName>
    </recommendedName>
</protein>
<organism evidence="6 7">
    <name type="scientific">Phlyctema vagabunda</name>
    <dbReference type="NCBI Taxonomy" id="108571"/>
    <lineage>
        <taxon>Eukaryota</taxon>
        <taxon>Fungi</taxon>
        <taxon>Dikarya</taxon>
        <taxon>Ascomycota</taxon>
        <taxon>Pezizomycotina</taxon>
        <taxon>Leotiomycetes</taxon>
        <taxon>Helotiales</taxon>
        <taxon>Dermateaceae</taxon>
        <taxon>Phlyctema</taxon>
    </lineage>
</organism>
<comment type="caution">
    <text evidence="6">The sequence shown here is derived from an EMBL/GenBank/DDBJ whole genome shotgun (WGS) entry which is preliminary data.</text>
</comment>
<keyword evidence="7" id="KW-1185">Reference proteome</keyword>
<evidence type="ECO:0000256" key="1">
    <source>
        <dbReference type="ARBA" id="ARBA00022723"/>
    </source>
</evidence>
<reference evidence="6 7" key="1">
    <citation type="submission" date="2024-06" db="EMBL/GenBank/DDBJ databases">
        <title>Complete genome of Phlyctema vagabunda strain 19-DSS-EL-015.</title>
        <authorList>
            <person name="Fiorenzani C."/>
        </authorList>
    </citation>
    <scope>NUCLEOTIDE SEQUENCE [LARGE SCALE GENOMIC DNA]</scope>
    <source>
        <strain evidence="6 7">19-DSS-EL-015</strain>
    </source>
</reference>
<feature type="domain" description="MYND-type" evidence="5">
    <location>
        <begin position="295"/>
        <end position="335"/>
    </location>
</feature>
<evidence type="ECO:0000313" key="6">
    <source>
        <dbReference type="EMBL" id="KAL3419316.1"/>
    </source>
</evidence>
<dbReference type="EMBL" id="JBFCZG010000008">
    <property type="protein sequence ID" value="KAL3419316.1"/>
    <property type="molecule type" value="Genomic_DNA"/>
</dbReference>
<name>A0ABR4P8A9_9HELO</name>
<gene>
    <name evidence="6" type="ORF">PVAG01_09538</name>
</gene>